<protein>
    <submittedName>
        <fullName evidence="5">Glycosyltransferase</fullName>
    </submittedName>
</protein>
<feature type="compositionally biased region" description="Polar residues" evidence="2">
    <location>
        <begin position="361"/>
        <end position="381"/>
    </location>
</feature>
<dbReference type="Gene3D" id="3.40.50.300">
    <property type="entry name" value="P-loop containing nucleotide triphosphate hydrolases"/>
    <property type="match status" value="1"/>
</dbReference>
<dbReference type="InterPro" id="IPR027417">
    <property type="entry name" value="P-loop_NTPase"/>
</dbReference>
<evidence type="ECO:0000313" key="5">
    <source>
        <dbReference type="EMBL" id="TPW30640.1"/>
    </source>
</evidence>
<dbReference type="AlphaFoldDB" id="A0A506U9U2"/>
<evidence type="ECO:0000256" key="1">
    <source>
        <dbReference type="SAM" id="Coils"/>
    </source>
</evidence>
<evidence type="ECO:0000313" key="6">
    <source>
        <dbReference type="Proteomes" id="UP000320314"/>
    </source>
</evidence>
<accession>A0A506U9U2</accession>
<gene>
    <name evidence="5" type="ORF">FJU11_04220</name>
</gene>
<feature type="domain" description="Glycosyltransferase 2-like" evidence="4">
    <location>
        <begin position="449"/>
        <end position="577"/>
    </location>
</feature>
<organism evidence="5 6">
    <name type="scientific">Pararhizobium mangrovi</name>
    <dbReference type="NCBI Taxonomy" id="2590452"/>
    <lineage>
        <taxon>Bacteria</taxon>
        <taxon>Pseudomonadati</taxon>
        <taxon>Pseudomonadota</taxon>
        <taxon>Alphaproteobacteria</taxon>
        <taxon>Hyphomicrobiales</taxon>
        <taxon>Rhizobiaceae</taxon>
        <taxon>Rhizobium/Agrobacterium group</taxon>
        <taxon>Pararhizobium</taxon>
    </lineage>
</organism>
<dbReference type="CDD" id="cd00761">
    <property type="entry name" value="Glyco_tranf_GTA_type"/>
    <property type="match status" value="1"/>
</dbReference>
<evidence type="ECO:0000259" key="3">
    <source>
        <dbReference type="Pfam" id="PF00534"/>
    </source>
</evidence>
<dbReference type="Pfam" id="PF00535">
    <property type="entry name" value="Glycos_transf_2"/>
    <property type="match status" value="1"/>
</dbReference>
<dbReference type="OrthoDB" id="9816424at2"/>
<feature type="region of interest" description="Disordered" evidence="2">
    <location>
        <begin position="361"/>
        <end position="384"/>
    </location>
</feature>
<dbReference type="GO" id="GO:0016758">
    <property type="term" value="F:hexosyltransferase activity"/>
    <property type="evidence" value="ECO:0007669"/>
    <property type="project" value="UniProtKB-ARBA"/>
</dbReference>
<dbReference type="Gene3D" id="3.90.550.10">
    <property type="entry name" value="Spore Coat Polysaccharide Biosynthesis Protein SpsA, Chain A"/>
    <property type="match status" value="1"/>
</dbReference>
<proteinExistence type="predicted"/>
<dbReference type="SUPFAM" id="SSF53756">
    <property type="entry name" value="UDP-Glycosyltransferase/glycogen phosphorylase"/>
    <property type="match status" value="1"/>
</dbReference>
<evidence type="ECO:0000259" key="4">
    <source>
        <dbReference type="Pfam" id="PF00535"/>
    </source>
</evidence>
<dbReference type="SUPFAM" id="SSF52540">
    <property type="entry name" value="P-loop containing nucleoside triphosphate hydrolases"/>
    <property type="match status" value="1"/>
</dbReference>
<dbReference type="Proteomes" id="UP000320314">
    <property type="component" value="Unassembled WGS sequence"/>
</dbReference>
<keyword evidence="5" id="KW-0808">Transferase</keyword>
<dbReference type="RefSeq" id="WP_141165779.1">
    <property type="nucleotide sequence ID" value="NZ_VHLH01000005.1"/>
</dbReference>
<dbReference type="InterPro" id="IPR001173">
    <property type="entry name" value="Glyco_trans_2-like"/>
</dbReference>
<dbReference type="Gene3D" id="3.40.50.2000">
    <property type="entry name" value="Glycogen Phosphorylase B"/>
    <property type="match status" value="1"/>
</dbReference>
<evidence type="ECO:0000256" key="2">
    <source>
        <dbReference type="SAM" id="MobiDB-lite"/>
    </source>
</evidence>
<dbReference type="EMBL" id="VHLH01000005">
    <property type="protein sequence ID" value="TPW30640.1"/>
    <property type="molecule type" value="Genomic_DNA"/>
</dbReference>
<dbReference type="Pfam" id="PF00534">
    <property type="entry name" value="Glycos_transf_1"/>
    <property type="match status" value="1"/>
</dbReference>
<sequence length="1102" mass="125423">MLGMHRSGTSAITDFLRSCGLFVGTQDELTKPGTENPKGFFERYDARRICDTLLHSADADWWKAADFSTDRIPASTLTDTGTAIDALVSKLDAHGSWVLKEPRLCLLLPVFERYLRDPVAVVVYRNPLEVAYSLRHRNGIPVEAGLALWELYVTSLLRHSQNIPKVFVSYENMVREPTSTGNGLCSALERIGIHRLKLPPNNIVEAQYRHQFSNIDTFELMVSASQNRLWCYLNGETDEPAFDGPSEHCYAVLQHFEADYARLQHSKKTTPQIKYLREAQLENNLRLRQQDNRIQQLNQHLRQSEQKLTSQTLIAASEQYARQQAELNAKDAYTAAENYETQIRELKRSLQILKQDQESNAQKTRVLNKKSIQPATVQPQYRSDRRSKTIDLLDRLRSIFPSSVFYEALQTAITGTDNHETLELVRGALTEIDIKMIGRFSVHDGPLVSIIMPTHNRAGLLAEAVASVSDQTYGNFELIICDDASDDGTNDYLTKLTDARINVIRHSERKGAAAARNYALSLAKGNILAYLDSDNLWHPRFLELSVGRLLDMPGRQSVYAAYYDTIEKNRKTSIKRINVRSFNLESQISSPFIDLNSFVHRRDLYDMLGGFDEALARRQDFDLVSRYCWTQEPIQISHPLNLYRRLENIQQITNVEKQNTVPSTIISEKINRRYETGLAVNLPSWVQKVSVLSWDMNRNHFAKAYSVAEALSRSVEVELLSFSFFPEENYKPLEGKTPPFECKFFPGSEFPEFFSTMAKAMHSIEGDLIYAVKPRLPSFGLAMMANYHHGIPFMLECNDLETVVSSPKSRDRHTSLSLDELLGNHQESKNPYSLVWSQALDELVADVPVTLTHNDNLNRHYGNRSLFLRNVKNEKVYDPSLYDRDDVRKKYGLTSSDRVILFGGLVRKHKGIFELLKLLETLDDPRYKLLVVGNRQTPDLLKLIDSAAQNVILLPPQTPEEMAALNLAADLVILWLDPQVAASHFQSPYKMSDALAMGPAIIASPTGDQAKFAEHGIMSMVPYGNFELLVRKIEEIFSLSRDETDRRRRLNRQFFLREFSYNAVAPAVALGSTGMAYKDQTYPISERFAAFFGDFAKSHRSI</sequence>
<keyword evidence="6" id="KW-1185">Reference proteome</keyword>
<feature type="coiled-coil region" evidence="1">
    <location>
        <begin position="287"/>
        <end position="356"/>
    </location>
</feature>
<comment type="caution">
    <text evidence="5">The sequence shown here is derived from an EMBL/GenBank/DDBJ whole genome shotgun (WGS) entry which is preliminary data.</text>
</comment>
<dbReference type="SUPFAM" id="SSF53448">
    <property type="entry name" value="Nucleotide-diphospho-sugar transferases"/>
    <property type="match status" value="1"/>
</dbReference>
<keyword evidence="1" id="KW-0175">Coiled coil</keyword>
<dbReference type="InterPro" id="IPR029044">
    <property type="entry name" value="Nucleotide-diphossugar_trans"/>
</dbReference>
<name>A0A506U9U2_9HYPH</name>
<dbReference type="PANTHER" id="PTHR22916">
    <property type="entry name" value="GLYCOSYLTRANSFERASE"/>
    <property type="match status" value="1"/>
</dbReference>
<feature type="domain" description="Glycosyl transferase family 1" evidence="3">
    <location>
        <begin position="883"/>
        <end position="1047"/>
    </location>
</feature>
<dbReference type="CDD" id="cd03801">
    <property type="entry name" value="GT4_PimA-like"/>
    <property type="match status" value="1"/>
</dbReference>
<reference evidence="5 6" key="1">
    <citation type="submission" date="2019-06" db="EMBL/GenBank/DDBJ databases">
        <authorList>
            <person name="Li M."/>
        </authorList>
    </citation>
    <scope>NUCLEOTIDE SEQUENCE [LARGE SCALE GENOMIC DNA]</scope>
    <source>
        <strain evidence="5 6">BGMRC6574</strain>
    </source>
</reference>
<dbReference type="InterPro" id="IPR001296">
    <property type="entry name" value="Glyco_trans_1"/>
</dbReference>